<reference evidence="1" key="1">
    <citation type="journal article" date="2014" name="Int. J. Syst. Evol. Microbiol.">
        <title>Complete genome sequence of Corynebacterium casei LMG S-19264T (=DSM 44701T), isolated from a smear-ripened cheese.</title>
        <authorList>
            <consortium name="US DOE Joint Genome Institute (JGI-PGF)"/>
            <person name="Walter F."/>
            <person name="Albersmeier A."/>
            <person name="Kalinowski J."/>
            <person name="Ruckert C."/>
        </authorList>
    </citation>
    <scope>NUCLEOTIDE SEQUENCE</scope>
    <source>
        <strain evidence="1">VKM B-1606</strain>
    </source>
</reference>
<proteinExistence type="predicted"/>
<protein>
    <submittedName>
        <fullName evidence="1">Nucleoside-diphosphate sugar epimerase</fullName>
    </submittedName>
</protein>
<evidence type="ECO:0000313" key="1">
    <source>
        <dbReference type="EMBL" id="GLK55736.1"/>
    </source>
</evidence>
<dbReference type="Proteomes" id="UP001143400">
    <property type="component" value="Unassembled WGS sequence"/>
</dbReference>
<sequence>MTASAAPRSLASPRVTPHSHAMRAWVLTDGKAGDEQPCLGVAEAVADRIGRRRIAPRRPWSWLAPWGPIDPRDAPDRMGSPIAPKPGDGWPDVVIAAGRRAAPYLRRIKAASGGKVLTVFLRDARAGAGVADVVWVPEHDRLRGPNVVVSTTSPHRVNAVRLAAARGAPPLVGPDVPGPRVAVLLGGDTRHHRFSPEDVDRLVAGLTRLKSDGAVLMATASRRTPKPLALAIERLAHYFWDGTGDNPYISLLAQAEALVVTADSTNMVGEAAATGRPVLVFEPSGGRRKTRVFLDRLTALGVIRPFSGRLERYSYPPLDSTPQIARAIQALAATRDILRRDVDRKAPVAARETNGRPK</sequence>
<dbReference type="PANTHER" id="PTHR33986">
    <property type="entry name" value="OS02G0535700 PROTEIN"/>
    <property type="match status" value="1"/>
</dbReference>
<dbReference type="EMBL" id="BSFF01000002">
    <property type="protein sequence ID" value="GLK55736.1"/>
    <property type="molecule type" value="Genomic_DNA"/>
</dbReference>
<evidence type="ECO:0000313" key="2">
    <source>
        <dbReference type="Proteomes" id="UP001143400"/>
    </source>
</evidence>
<reference evidence="1" key="2">
    <citation type="submission" date="2023-01" db="EMBL/GenBank/DDBJ databases">
        <authorList>
            <person name="Sun Q."/>
            <person name="Evtushenko L."/>
        </authorList>
    </citation>
    <scope>NUCLEOTIDE SEQUENCE</scope>
    <source>
        <strain evidence="1">VKM B-1606</strain>
    </source>
</reference>
<dbReference type="PANTHER" id="PTHR33986:SF15">
    <property type="entry name" value="MITOCHONDRIAL FISSION PROTEIN ELM1"/>
    <property type="match status" value="1"/>
</dbReference>
<dbReference type="SUPFAM" id="SSF53756">
    <property type="entry name" value="UDP-Glycosyltransferase/glycogen phosphorylase"/>
    <property type="match status" value="1"/>
</dbReference>
<dbReference type="AlphaFoldDB" id="A0A9W6MS74"/>
<dbReference type="Pfam" id="PF06258">
    <property type="entry name" value="Mito_fiss_Elm1"/>
    <property type="match status" value="1"/>
</dbReference>
<accession>A0A9W6MS74</accession>
<gene>
    <name evidence="1" type="ORF">GCM10008170_17550</name>
</gene>
<name>A0A9W6MS74_9HYPH</name>
<organism evidence="1 2">
    <name type="scientific">Methylopila capsulata</name>
    <dbReference type="NCBI Taxonomy" id="61654"/>
    <lineage>
        <taxon>Bacteria</taxon>
        <taxon>Pseudomonadati</taxon>
        <taxon>Pseudomonadota</taxon>
        <taxon>Alphaproteobacteria</taxon>
        <taxon>Hyphomicrobiales</taxon>
        <taxon>Methylopilaceae</taxon>
        <taxon>Methylopila</taxon>
    </lineage>
</organism>
<dbReference type="InterPro" id="IPR009367">
    <property type="entry name" value="Elm1-like"/>
</dbReference>
<comment type="caution">
    <text evidence="1">The sequence shown here is derived from an EMBL/GenBank/DDBJ whole genome shotgun (WGS) entry which is preliminary data.</text>
</comment>